<dbReference type="OrthoDB" id="233198at2"/>
<accession>A0A4S8NL88</accession>
<dbReference type="InterPro" id="IPR053537">
    <property type="entry name" value="DNA-guanine_TGase"/>
</dbReference>
<dbReference type="GO" id="GO:0006400">
    <property type="term" value="P:tRNA modification"/>
    <property type="evidence" value="ECO:0007669"/>
    <property type="project" value="InterPro"/>
</dbReference>
<name>A0A4S8NL88_9ACTN</name>
<proteinExistence type="predicted"/>
<organism evidence="1 2">
    <name type="scientific">Nocardioides caeni</name>
    <dbReference type="NCBI Taxonomy" id="574700"/>
    <lineage>
        <taxon>Bacteria</taxon>
        <taxon>Bacillati</taxon>
        <taxon>Actinomycetota</taxon>
        <taxon>Actinomycetes</taxon>
        <taxon>Propionibacteriales</taxon>
        <taxon>Nocardioidaceae</taxon>
        <taxon>Nocardioides</taxon>
    </lineage>
</organism>
<keyword evidence="1" id="KW-0808">Transferase</keyword>
<dbReference type="GO" id="GO:0016740">
    <property type="term" value="F:transferase activity"/>
    <property type="evidence" value="ECO:0007669"/>
    <property type="project" value="UniProtKB-KW"/>
</dbReference>
<dbReference type="Gene3D" id="3.20.20.105">
    <property type="entry name" value="Queuine tRNA-ribosyltransferase-like"/>
    <property type="match status" value="1"/>
</dbReference>
<evidence type="ECO:0000313" key="1">
    <source>
        <dbReference type="EMBL" id="THV15939.1"/>
    </source>
</evidence>
<dbReference type="NCBIfam" id="NF041059">
    <property type="entry name" value="DpdA"/>
    <property type="match status" value="1"/>
</dbReference>
<dbReference type="Proteomes" id="UP000307087">
    <property type="component" value="Unassembled WGS sequence"/>
</dbReference>
<keyword evidence="2" id="KW-1185">Reference proteome</keyword>
<dbReference type="AlphaFoldDB" id="A0A4S8NL88"/>
<dbReference type="EMBL" id="STGW01000003">
    <property type="protein sequence ID" value="THV15939.1"/>
    <property type="molecule type" value="Genomic_DNA"/>
</dbReference>
<dbReference type="SUPFAM" id="SSF51713">
    <property type="entry name" value="tRNA-guanine transglycosylase"/>
    <property type="match status" value="1"/>
</dbReference>
<sequence>MKFYFPDSQDLVSPSYDFVRDEYPPHRVRQRDDRYAHEVLSQAPYHGILVSKSIVDGSIKGAGKYSSAQRARLYRMGVHRFFRLPPGVETLGDNGAFNYIDEPVPPVTVGETLDFYEECGFDAGVSTDHVIFGYEPGATPKTADPEWVERQKLTLRLAEEFISLTNNRHSRVEPVGAAQGWSPASYADSVRALQGMGYKRIALGGMVPLKTDQILACLAQIYPVLAPGTELHLLGITRIDAMDQFAELGVTSFDSTSAFRQAFMDDRKNYHTSERAYVAIRVPQVDGNPTLKRAILSGAVSQKDALTAEREALRALRAFDGSSASRRACLDALGEYEVVCQSKKSYLKVYDETLEAAPWRRCPCTICREHGVEIAIFRGTERNKRRGFHNLSVLQERMSRLIHRSPGTAPRRPAVRT</sequence>
<reference evidence="1 2" key="1">
    <citation type="journal article" date="2009" name="Int. J. Syst. Evol. Microbiol.">
        <title>Nocardioides caeni sp. nov., isolated from wastewater.</title>
        <authorList>
            <person name="Yoon J.H."/>
            <person name="Kang S.J."/>
            <person name="Park S."/>
            <person name="Kim W."/>
            <person name="Oh T.K."/>
        </authorList>
    </citation>
    <scope>NUCLEOTIDE SEQUENCE [LARGE SCALE GENOMIC DNA]</scope>
    <source>
        <strain evidence="1 2">DSM 23134</strain>
    </source>
</reference>
<dbReference type="InterPro" id="IPR036511">
    <property type="entry name" value="TGT-like_sf"/>
</dbReference>
<comment type="caution">
    <text evidence="1">The sequence shown here is derived from an EMBL/GenBank/DDBJ whole genome shotgun (WGS) entry which is preliminary data.</text>
</comment>
<gene>
    <name evidence="1" type="ORF">E9934_06275</name>
</gene>
<evidence type="ECO:0000313" key="2">
    <source>
        <dbReference type="Proteomes" id="UP000307087"/>
    </source>
</evidence>
<protein>
    <submittedName>
        <fullName evidence="1">Queuine/other tRNA-ribosyltransferase</fullName>
    </submittedName>
</protein>
<dbReference type="RefSeq" id="WP_136562034.1">
    <property type="nucleotide sequence ID" value="NZ_BAABLS010000010.1"/>
</dbReference>